<dbReference type="KEGG" id="hhk:HH1059_09010"/>
<sequence length="75" mass="7633">MNVYATFVKVSIDLQVPNGSSEPRVKREAGAAASCGDSGAAPATVGGKRWTARATVSFPSLGGAHGKAFHLGFVN</sequence>
<accession>A0A2Z6EZF8</accession>
<evidence type="ECO:0000313" key="1">
    <source>
        <dbReference type="EMBL" id="BBE11021.1"/>
    </source>
</evidence>
<protein>
    <submittedName>
        <fullName evidence="1">Uncharacterized protein</fullName>
    </submittedName>
</protein>
<name>A0A2Z6EZF8_HALHR</name>
<evidence type="ECO:0000313" key="2">
    <source>
        <dbReference type="Proteomes" id="UP000218890"/>
    </source>
</evidence>
<organism evidence="1 2">
    <name type="scientific">Halorhodospira halochloris</name>
    <name type="common">Ectothiorhodospira halochloris</name>
    <dbReference type="NCBI Taxonomy" id="1052"/>
    <lineage>
        <taxon>Bacteria</taxon>
        <taxon>Pseudomonadati</taxon>
        <taxon>Pseudomonadota</taxon>
        <taxon>Gammaproteobacteria</taxon>
        <taxon>Chromatiales</taxon>
        <taxon>Ectothiorhodospiraceae</taxon>
        <taxon>Halorhodospira</taxon>
    </lineage>
</organism>
<proteinExistence type="predicted"/>
<gene>
    <name evidence="1" type="ORF">HH1059_09010</name>
</gene>
<reference evidence="1" key="1">
    <citation type="submission" date="2016-02" db="EMBL/GenBank/DDBJ databases">
        <title>Halorhodospira halochloris DSM-1059 complete genome, version 2.</title>
        <authorList>
            <person name="Tsukatani Y."/>
        </authorList>
    </citation>
    <scope>NUCLEOTIDE SEQUENCE</scope>
    <source>
        <strain evidence="1">DSM 1059</strain>
    </source>
</reference>
<keyword evidence="2" id="KW-1185">Reference proteome</keyword>
<dbReference type="Proteomes" id="UP000218890">
    <property type="component" value="Chromosome"/>
</dbReference>
<dbReference type="EMBL" id="AP017372">
    <property type="protein sequence ID" value="BBE11021.1"/>
    <property type="molecule type" value="Genomic_DNA"/>
</dbReference>
<dbReference type="AlphaFoldDB" id="A0A2Z6EZF8"/>